<keyword evidence="7" id="KW-1185">Reference proteome</keyword>
<dbReference type="GO" id="GO:0008312">
    <property type="term" value="F:7S RNA binding"/>
    <property type="evidence" value="ECO:0007669"/>
    <property type="project" value="InterPro"/>
</dbReference>
<organism evidence="6 7">
    <name type="scientific">Ceraceosorus bombacis</name>
    <dbReference type="NCBI Taxonomy" id="401625"/>
    <lineage>
        <taxon>Eukaryota</taxon>
        <taxon>Fungi</taxon>
        <taxon>Dikarya</taxon>
        <taxon>Basidiomycota</taxon>
        <taxon>Ustilaginomycotina</taxon>
        <taxon>Exobasidiomycetes</taxon>
        <taxon>Ceraceosorales</taxon>
        <taxon>Ceraceosoraceae</taxon>
        <taxon>Ceraceosorus</taxon>
    </lineage>
</organism>
<keyword evidence="3" id="KW-0733">Signal recognition particle</keyword>
<evidence type="ECO:0000313" key="7">
    <source>
        <dbReference type="Proteomes" id="UP000054845"/>
    </source>
</evidence>
<evidence type="ECO:0000256" key="1">
    <source>
        <dbReference type="ARBA" id="ARBA00004496"/>
    </source>
</evidence>
<feature type="compositionally biased region" description="Gly residues" evidence="5">
    <location>
        <begin position="269"/>
        <end position="283"/>
    </location>
</feature>
<evidence type="ECO:0000256" key="2">
    <source>
        <dbReference type="ARBA" id="ARBA00022490"/>
    </source>
</evidence>
<dbReference type="GO" id="GO:0006617">
    <property type="term" value="P:SRP-dependent cotranslational protein targeting to membrane, signal sequence recognition"/>
    <property type="evidence" value="ECO:0007669"/>
    <property type="project" value="TreeGrafter"/>
</dbReference>
<evidence type="ECO:0000313" key="6">
    <source>
        <dbReference type="EMBL" id="CEH19257.1"/>
    </source>
</evidence>
<sequence length="325" mass="33456">MAPPAATVADDEFDDDTEFDLPSAPPFGGPGGGQGFPGMPSLTPDQLAQFQSMMSGGGSGSGSGSGPLSMMGGGGGGASGGPSDFAPQEEDAESHKWATIYPIYLDAKCAFRKGGRRTPYEKSVLWPKAQELARAARELGLECRLQSLKKHPKDWANPGRIKVKLCDEEGKPLKSSIPTTAALESKGASIASGGASKSSKGAIKPSPISSSSKAQHVISPVSLRRSKLTYPPLTSRYPANSPALEVGMLNADMGSMFGGGGGDGAGGGMGGLGSIMGSMGLGAGDSDDEDPPSNSTNQEGTKHQKKDPMANLNRKQKKRVVRMTK</sequence>
<dbReference type="InterPro" id="IPR036521">
    <property type="entry name" value="SRP19-like_sf"/>
</dbReference>
<feature type="region of interest" description="Disordered" evidence="5">
    <location>
        <begin position="269"/>
        <end position="325"/>
    </location>
</feature>
<accession>A0A0P1BRY7</accession>
<evidence type="ECO:0000256" key="4">
    <source>
        <dbReference type="ARBA" id="ARBA00023274"/>
    </source>
</evidence>
<dbReference type="PANTHER" id="PTHR17453:SF0">
    <property type="entry name" value="SIGNAL RECOGNITION PARTICLE 19 KDA PROTEIN"/>
    <property type="match status" value="1"/>
</dbReference>
<reference evidence="7" key="1">
    <citation type="submission" date="2014-09" db="EMBL/GenBank/DDBJ databases">
        <authorList>
            <person name="Sharma Rahul"/>
            <person name="Thines Marco"/>
        </authorList>
    </citation>
    <scope>NUCLEOTIDE SEQUENCE [LARGE SCALE GENOMIC DNA]</scope>
</reference>
<feature type="compositionally biased region" description="Gly residues" evidence="5">
    <location>
        <begin position="55"/>
        <end position="80"/>
    </location>
</feature>
<name>A0A0P1BRY7_9BASI</name>
<feature type="region of interest" description="Disordered" evidence="5">
    <location>
        <begin position="1"/>
        <end position="92"/>
    </location>
</feature>
<dbReference type="STRING" id="401625.A0A0P1BRY7"/>
<proteinExistence type="predicted"/>
<dbReference type="Gene3D" id="3.30.56.30">
    <property type="entry name" value="Signal recognition particle, SRP19-like subunit"/>
    <property type="match status" value="1"/>
</dbReference>
<feature type="compositionally biased region" description="Basic residues" evidence="5">
    <location>
        <begin position="314"/>
        <end position="325"/>
    </location>
</feature>
<dbReference type="GO" id="GO:0005786">
    <property type="term" value="C:signal recognition particle, endoplasmic reticulum targeting"/>
    <property type="evidence" value="ECO:0007669"/>
    <property type="project" value="UniProtKB-KW"/>
</dbReference>
<dbReference type="Pfam" id="PF01922">
    <property type="entry name" value="SRP19"/>
    <property type="match status" value="1"/>
</dbReference>
<evidence type="ECO:0000256" key="3">
    <source>
        <dbReference type="ARBA" id="ARBA00023135"/>
    </source>
</evidence>
<feature type="compositionally biased region" description="Low complexity" evidence="5">
    <location>
        <begin position="188"/>
        <end position="214"/>
    </location>
</feature>
<evidence type="ECO:0000256" key="5">
    <source>
        <dbReference type="SAM" id="MobiDB-lite"/>
    </source>
</evidence>
<keyword evidence="4" id="KW-0687">Ribonucleoprotein</keyword>
<dbReference type="Proteomes" id="UP000054845">
    <property type="component" value="Unassembled WGS sequence"/>
</dbReference>
<dbReference type="SUPFAM" id="SSF69695">
    <property type="entry name" value="SRP19"/>
    <property type="match status" value="1"/>
</dbReference>
<dbReference type="InterPro" id="IPR002778">
    <property type="entry name" value="Signal_recog_particle_SRP19"/>
</dbReference>
<dbReference type="OrthoDB" id="2527451at2759"/>
<dbReference type="AlphaFoldDB" id="A0A0P1BRY7"/>
<protein>
    <submittedName>
        <fullName evidence="6">Signal recognition particle, subunit Srp19</fullName>
    </submittedName>
</protein>
<feature type="region of interest" description="Disordered" evidence="5">
    <location>
        <begin position="188"/>
        <end position="220"/>
    </location>
</feature>
<keyword evidence="2" id="KW-0963">Cytoplasm</keyword>
<comment type="subcellular location">
    <subcellularLocation>
        <location evidence="1">Cytoplasm</location>
    </subcellularLocation>
</comment>
<dbReference type="PANTHER" id="PTHR17453">
    <property type="entry name" value="SIGNAL RECOGNITION PARTICLE 19 KD PROTEIN"/>
    <property type="match status" value="1"/>
</dbReference>
<dbReference type="EMBL" id="CCYA01000290">
    <property type="protein sequence ID" value="CEH19257.1"/>
    <property type="molecule type" value="Genomic_DNA"/>
</dbReference>
<feature type="compositionally biased region" description="Acidic residues" evidence="5">
    <location>
        <begin position="9"/>
        <end position="19"/>
    </location>
</feature>